<feature type="transmembrane region" description="Helical" evidence="6">
    <location>
        <begin position="282"/>
        <end position="302"/>
    </location>
</feature>
<dbReference type="InterPro" id="IPR020846">
    <property type="entry name" value="MFS_dom"/>
</dbReference>
<comment type="caution">
    <text evidence="8">The sequence shown here is derived from an EMBL/GenBank/DDBJ whole genome shotgun (WGS) entry which is preliminary data.</text>
</comment>
<gene>
    <name evidence="8" type="primary">ttuB_1</name>
    <name evidence="8" type="ORF">GMJLKIPL_0571</name>
</gene>
<evidence type="ECO:0000256" key="6">
    <source>
        <dbReference type="SAM" id="Phobius"/>
    </source>
</evidence>
<keyword evidence="9" id="KW-1185">Reference proteome</keyword>
<dbReference type="InterPro" id="IPR011701">
    <property type="entry name" value="MFS"/>
</dbReference>
<evidence type="ECO:0000256" key="2">
    <source>
        <dbReference type="ARBA" id="ARBA00022448"/>
    </source>
</evidence>
<keyword evidence="4 6" id="KW-1133">Transmembrane helix</keyword>
<evidence type="ECO:0000313" key="8">
    <source>
        <dbReference type="EMBL" id="GJD98660.1"/>
    </source>
</evidence>
<feature type="transmembrane region" description="Helical" evidence="6">
    <location>
        <begin position="87"/>
        <end position="106"/>
    </location>
</feature>
<organism evidence="8 9">
    <name type="scientific">Methylobacterium isbiliense</name>
    <dbReference type="NCBI Taxonomy" id="315478"/>
    <lineage>
        <taxon>Bacteria</taxon>
        <taxon>Pseudomonadati</taxon>
        <taxon>Pseudomonadota</taxon>
        <taxon>Alphaproteobacteria</taxon>
        <taxon>Hyphomicrobiales</taxon>
        <taxon>Methylobacteriaceae</taxon>
        <taxon>Methylobacterium</taxon>
    </lineage>
</organism>
<dbReference type="PANTHER" id="PTHR43791:SF36">
    <property type="entry name" value="TRANSPORTER, PUTATIVE (AFU_ORTHOLOGUE AFUA_6G08340)-RELATED"/>
    <property type="match status" value="1"/>
</dbReference>
<feature type="transmembrane region" description="Helical" evidence="6">
    <location>
        <begin position="247"/>
        <end position="270"/>
    </location>
</feature>
<name>A0ABQ4S691_9HYPH</name>
<comment type="subcellular location">
    <subcellularLocation>
        <location evidence="1">Membrane</location>
        <topology evidence="1">Multi-pass membrane protein</topology>
    </subcellularLocation>
</comment>
<reference evidence="8" key="2">
    <citation type="submission" date="2021-08" db="EMBL/GenBank/DDBJ databases">
        <authorList>
            <person name="Tani A."/>
            <person name="Ola A."/>
            <person name="Ogura Y."/>
            <person name="Katsura K."/>
            <person name="Hayashi T."/>
        </authorList>
    </citation>
    <scope>NUCLEOTIDE SEQUENCE</scope>
    <source>
        <strain evidence="8">DSM 17168</strain>
    </source>
</reference>
<evidence type="ECO:0000256" key="1">
    <source>
        <dbReference type="ARBA" id="ARBA00004141"/>
    </source>
</evidence>
<evidence type="ECO:0000256" key="4">
    <source>
        <dbReference type="ARBA" id="ARBA00022989"/>
    </source>
</evidence>
<feature type="domain" description="Major facilitator superfamily (MFS) profile" evidence="7">
    <location>
        <begin position="20"/>
        <end position="428"/>
    </location>
</feature>
<dbReference type="Pfam" id="PF07690">
    <property type="entry name" value="MFS_1"/>
    <property type="match status" value="1"/>
</dbReference>
<protein>
    <submittedName>
        <fullName evidence="8">Tartrate transporter</fullName>
    </submittedName>
</protein>
<feature type="transmembrane region" description="Helical" evidence="6">
    <location>
        <begin position="16"/>
        <end position="33"/>
    </location>
</feature>
<feature type="transmembrane region" description="Helical" evidence="6">
    <location>
        <begin position="314"/>
        <end position="333"/>
    </location>
</feature>
<dbReference type="Proteomes" id="UP001055153">
    <property type="component" value="Unassembled WGS sequence"/>
</dbReference>
<dbReference type="PROSITE" id="PS50850">
    <property type="entry name" value="MFS"/>
    <property type="match status" value="1"/>
</dbReference>
<sequence length="440" mass="47144">MEHAPSELESRTIRKVAWRLLPLIVVIYLVAYIDRTNVSFAATGGMSQALGLTAKDFGFGAGIFFLGYFLFEVPSNLFLERTGARRWIARIMISWGLVAGAMAFVGGPTSFVVMRFLLGVAEAGFFPGVILYFTYWFPKSYRSRVLASLYVAVPVSNAVTAALSGLLLGLDGWLGLAGWQWLFLIEAAPAILLAFVVLRYLTDTPAAADWLAPDEKAWLCAAIERERQDLLRREQGHMTLRRAFTDLRVLSLALMYFTIVTATYGITFFLPQIVKGLGGSHLQVGLISAAPYIVGTVGLLVWSWSSDRMRERKWHYIVACLLGAAGLAAAGLYGSTLMAVAAIAVATIGLYGCKPAFWTMPSEFLTGTAAAGGIAMINSIGNLGGFVGPVAVGWIKDATGGFGAALGFLTACAVVSALIAFLMAPARSRPARAPAALPTT</sequence>
<evidence type="ECO:0000313" key="9">
    <source>
        <dbReference type="Proteomes" id="UP001055153"/>
    </source>
</evidence>
<dbReference type="RefSeq" id="WP_238233611.1">
    <property type="nucleotide sequence ID" value="NZ_BPQQ01000005.1"/>
</dbReference>
<keyword evidence="2" id="KW-0813">Transport</keyword>
<feature type="transmembrane region" description="Helical" evidence="6">
    <location>
        <begin position="149"/>
        <end position="169"/>
    </location>
</feature>
<keyword evidence="5 6" id="KW-0472">Membrane</keyword>
<feature type="transmembrane region" description="Helical" evidence="6">
    <location>
        <begin position="369"/>
        <end position="395"/>
    </location>
</feature>
<feature type="transmembrane region" description="Helical" evidence="6">
    <location>
        <begin position="181"/>
        <end position="201"/>
    </location>
</feature>
<feature type="transmembrane region" description="Helical" evidence="6">
    <location>
        <begin position="112"/>
        <end position="137"/>
    </location>
</feature>
<accession>A0ABQ4S691</accession>
<dbReference type="SUPFAM" id="SSF103473">
    <property type="entry name" value="MFS general substrate transporter"/>
    <property type="match status" value="1"/>
</dbReference>
<feature type="transmembrane region" description="Helical" evidence="6">
    <location>
        <begin position="401"/>
        <end position="424"/>
    </location>
</feature>
<keyword evidence="3 6" id="KW-0812">Transmembrane</keyword>
<evidence type="ECO:0000256" key="3">
    <source>
        <dbReference type="ARBA" id="ARBA00022692"/>
    </source>
</evidence>
<dbReference type="CDD" id="cd17319">
    <property type="entry name" value="MFS_ExuT_GudP_like"/>
    <property type="match status" value="1"/>
</dbReference>
<evidence type="ECO:0000259" key="7">
    <source>
        <dbReference type="PROSITE" id="PS50850"/>
    </source>
</evidence>
<dbReference type="PANTHER" id="PTHR43791">
    <property type="entry name" value="PERMEASE-RELATED"/>
    <property type="match status" value="1"/>
</dbReference>
<proteinExistence type="predicted"/>
<feature type="transmembrane region" description="Helical" evidence="6">
    <location>
        <begin position="57"/>
        <end position="75"/>
    </location>
</feature>
<dbReference type="InterPro" id="IPR036259">
    <property type="entry name" value="MFS_trans_sf"/>
</dbReference>
<reference evidence="8" key="1">
    <citation type="journal article" date="2021" name="Front. Microbiol.">
        <title>Comprehensive Comparative Genomics and Phenotyping of Methylobacterium Species.</title>
        <authorList>
            <person name="Alessa O."/>
            <person name="Ogura Y."/>
            <person name="Fujitani Y."/>
            <person name="Takami H."/>
            <person name="Hayashi T."/>
            <person name="Sahin N."/>
            <person name="Tani A."/>
        </authorList>
    </citation>
    <scope>NUCLEOTIDE SEQUENCE</scope>
    <source>
        <strain evidence="8">DSM 17168</strain>
    </source>
</reference>
<dbReference type="Gene3D" id="1.20.1250.20">
    <property type="entry name" value="MFS general substrate transporter like domains"/>
    <property type="match status" value="2"/>
</dbReference>
<evidence type="ECO:0000256" key="5">
    <source>
        <dbReference type="ARBA" id="ARBA00023136"/>
    </source>
</evidence>
<dbReference type="EMBL" id="BPQQ01000005">
    <property type="protein sequence ID" value="GJD98660.1"/>
    <property type="molecule type" value="Genomic_DNA"/>
</dbReference>